<feature type="chain" id="PRO_5046385969" description="DUF2020 domain-containing protein" evidence="1">
    <location>
        <begin position="25"/>
        <end position="182"/>
    </location>
</feature>
<dbReference type="InterPro" id="IPR016123">
    <property type="entry name" value="Mog1/PsbP_a/b/a-sand"/>
</dbReference>
<organism evidence="3 4">
    <name type="scientific">Crossiella equi</name>
    <dbReference type="NCBI Taxonomy" id="130796"/>
    <lineage>
        <taxon>Bacteria</taxon>
        <taxon>Bacillati</taxon>
        <taxon>Actinomycetota</taxon>
        <taxon>Actinomycetes</taxon>
        <taxon>Pseudonocardiales</taxon>
        <taxon>Pseudonocardiaceae</taxon>
        <taxon>Crossiella</taxon>
    </lineage>
</organism>
<dbReference type="EMBL" id="JAGIOO010000001">
    <property type="protein sequence ID" value="MBP2475515.1"/>
    <property type="molecule type" value="Genomic_DNA"/>
</dbReference>
<dbReference type="SUPFAM" id="SSF55724">
    <property type="entry name" value="Mog1p/PsbP-like"/>
    <property type="match status" value="1"/>
</dbReference>
<feature type="domain" description="DUF2020" evidence="2">
    <location>
        <begin position="46"/>
        <end position="182"/>
    </location>
</feature>
<dbReference type="RefSeq" id="WP_086782279.1">
    <property type="nucleotide sequence ID" value="NZ_JAGIOO010000001.1"/>
</dbReference>
<dbReference type="Gene3D" id="3.40.1000.10">
    <property type="entry name" value="Mog1/PsbP, alpha/beta/alpha sandwich"/>
    <property type="match status" value="1"/>
</dbReference>
<comment type="caution">
    <text evidence="3">The sequence shown here is derived from an EMBL/GenBank/DDBJ whole genome shotgun (WGS) entry which is preliminary data.</text>
</comment>
<gene>
    <name evidence="3" type="ORF">JOF53_004387</name>
</gene>
<keyword evidence="1" id="KW-0732">Signal</keyword>
<reference evidence="3 4" key="1">
    <citation type="submission" date="2021-03" db="EMBL/GenBank/DDBJ databases">
        <title>Sequencing the genomes of 1000 actinobacteria strains.</title>
        <authorList>
            <person name="Klenk H.-P."/>
        </authorList>
    </citation>
    <scope>NUCLEOTIDE SEQUENCE [LARGE SCALE GENOMIC DNA]</scope>
    <source>
        <strain evidence="3 4">DSM 44580</strain>
    </source>
</reference>
<evidence type="ECO:0000256" key="1">
    <source>
        <dbReference type="SAM" id="SignalP"/>
    </source>
</evidence>
<evidence type="ECO:0000313" key="3">
    <source>
        <dbReference type="EMBL" id="MBP2475515.1"/>
    </source>
</evidence>
<protein>
    <recommendedName>
        <fullName evidence="2">DUF2020 domain-containing protein</fullName>
    </recommendedName>
</protein>
<name>A0ABS5AG04_9PSEU</name>
<dbReference type="InterPro" id="IPR018567">
    <property type="entry name" value="DUF2020"/>
</dbReference>
<dbReference type="PROSITE" id="PS51257">
    <property type="entry name" value="PROKAR_LIPOPROTEIN"/>
    <property type="match status" value="1"/>
</dbReference>
<accession>A0ABS5AG04</accession>
<evidence type="ECO:0000259" key="2">
    <source>
        <dbReference type="Pfam" id="PF09449"/>
    </source>
</evidence>
<keyword evidence="4" id="KW-1185">Reference proteome</keyword>
<dbReference type="Pfam" id="PF09449">
    <property type="entry name" value="DUF2020"/>
    <property type="match status" value="1"/>
</dbReference>
<evidence type="ECO:0000313" key="4">
    <source>
        <dbReference type="Proteomes" id="UP001519363"/>
    </source>
</evidence>
<proteinExistence type="predicted"/>
<sequence>MRRPLLIVLPVLALLSACGGGGDAAGSSAPVVPPPVVSTPSAAPVTVPAVPEPSGDGPCPYLDKEEVRAANGQGVGKVRISEGKPNPACFFYRADNKSVQATVWVYSGSAEGAKGVVDKQVPVASSSPAELSGGWKGGSQRTEGGAVFAVAKGEYAVVVTTNQDRTIAAKRIATVAVTNLKL</sequence>
<feature type="signal peptide" evidence="1">
    <location>
        <begin position="1"/>
        <end position="24"/>
    </location>
</feature>
<dbReference type="Proteomes" id="UP001519363">
    <property type="component" value="Unassembled WGS sequence"/>
</dbReference>